<dbReference type="HOGENOM" id="CLU_679301_0_0_0"/>
<accession>E8QZ55</accession>
<keyword evidence="3" id="KW-0812">Transmembrane</keyword>
<protein>
    <submittedName>
        <fullName evidence="4">Uncharacterized protein</fullName>
    </submittedName>
</protein>
<dbReference type="AlphaFoldDB" id="E8QZ55"/>
<evidence type="ECO:0000313" key="5">
    <source>
        <dbReference type="Proteomes" id="UP000008631"/>
    </source>
</evidence>
<feature type="coiled-coil region" evidence="1">
    <location>
        <begin position="303"/>
        <end position="344"/>
    </location>
</feature>
<feature type="region of interest" description="Disordered" evidence="2">
    <location>
        <begin position="1"/>
        <end position="35"/>
    </location>
</feature>
<reference key="1">
    <citation type="submission" date="2010-11" db="EMBL/GenBank/DDBJ databases">
        <title>The complete sequence of chromosome of Isophaera pallida ATCC 43644.</title>
        <authorList>
            <consortium name="US DOE Joint Genome Institute (JGI-PGF)"/>
            <person name="Lucas S."/>
            <person name="Copeland A."/>
            <person name="Lapidus A."/>
            <person name="Bruce D."/>
            <person name="Goodwin L."/>
            <person name="Pitluck S."/>
            <person name="Kyrpides N."/>
            <person name="Mavromatis K."/>
            <person name="Pagani I."/>
            <person name="Ivanova N."/>
            <person name="Saunders E."/>
            <person name="Brettin T."/>
            <person name="Detter J.C."/>
            <person name="Han C."/>
            <person name="Tapia R."/>
            <person name="Land M."/>
            <person name="Hauser L."/>
            <person name="Markowitz V."/>
            <person name="Cheng J.-F."/>
            <person name="Hugenholtz P."/>
            <person name="Woyke T."/>
            <person name="Wu D."/>
            <person name="Eisen J.A."/>
        </authorList>
    </citation>
    <scope>NUCLEOTIDE SEQUENCE</scope>
    <source>
        <strain>ATCC 43644</strain>
    </source>
</reference>
<dbReference type="EMBL" id="CP002353">
    <property type="protein sequence ID" value="ADV63197.1"/>
    <property type="molecule type" value="Genomic_DNA"/>
</dbReference>
<dbReference type="Proteomes" id="UP000008631">
    <property type="component" value="Chromosome"/>
</dbReference>
<sequence length="405" mass="46089">MVNDPQTSSSTSKPILVPSAYFGKEGPPQPLPSGGVRRDYRWLGHSSDFPASALNIAEQFCRALEWQSGSTASVWPPVFGSQPLGEGKGRLMARILDLGRDADDRPHLMRVELVWLDPARDAALDANRLLYLTSPSAWPKPVPPHQLNPSHPLALLFEPTSTSNQTDLPKDSNSTHDTNQRRLMFLCGIAWRDQPFLIGTDLRHLSVTSETIPHRYHDLTEPLKDWHPLHSVSPPPPPQPASDHRFPGIGIIRDVSIIITMAILLYASFYFYQDSTDKERLIDDLSRKYLMLQSDLIKASQTITSLKESLDQRNEDNQRLRADLTDFKRQISERDRRINDLKSQLDTAGLEQFQRRQDARERLSKMLQDQFEQTAQKIIEESLQKLSTNQEFKRLVKEALGESLN</sequence>
<dbReference type="STRING" id="575540.Isop_2627"/>
<keyword evidence="3" id="KW-0472">Membrane</keyword>
<dbReference type="InParanoid" id="E8QZ55"/>
<evidence type="ECO:0000256" key="1">
    <source>
        <dbReference type="SAM" id="Coils"/>
    </source>
</evidence>
<evidence type="ECO:0000256" key="2">
    <source>
        <dbReference type="SAM" id="MobiDB-lite"/>
    </source>
</evidence>
<reference evidence="4 5" key="2">
    <citation type="journal article" date="2011" name="Stand. Genomic Sci.">
        <title>Complete genome sequence of Isosphaera pallida type strain (IS1B).</title>
        <authorList>
            <consortium name="US DOE Joint Genome Institute (JGI-PGF)"/>
            <person name="Goker M."/>
            <person name="Cleland D."/>
            <person name="Saunders E."/>
            <person name="Lapidus A."/>
            <person name="Nolan M."/>
            <person name="Lucas S."/>
            <person name="Hammon N."/>
            <person name="Deshpande S."/>
            <person name="Cheng J.F."/>
            <person name="Tapia R."/>
            <person name="Han C."/>
            <person name="Goodwin L."/>
            <person name="Pitluck S."/>
            <person name="Liolios K."/>
            <person name="Pagani I."/>
            <person name="Ivanova N."/>
            <person name="Mavromatis K."/>
            <person name="Pati A."/>
            <person name="Chen A."/>
            <person name="Palaniappan K."/>
            <person name="Land M."/>
            <person name="Hauser L."/>
            <person name="Chang Y.J."/>
            <person name="Jeffries C.D."/>
            <person name="Detter J.C."/>
            <person name="Beck B."/>
            <person name="Woyke T."/>
            <person name="Bristow J."/>
            <person name="Eisen J.A."/>
            <person name="Markowitz V."/>
            <person name="Hugenholtz P."/>
            <person name="Kyrpides N.C."/>
            <person name="Klenk H.P."/>
        </authorList>
    </citation>
    <scope>NUCLEOTIDE SEQUENCE [LARGE SCALE GENOMIC DNA]</scope>
    <source>
        <strain evidence="5">ATCC 43644 / DSM 9630 / IS1B</strain>
    </source>
</reference>
<keyword evidence="1" id="KW-0175">Coiled coil</keyword>
<feature type="compositionally biased region" description="Polar residues" evidence="2">
    <location>
        <begin position="1"/>
        <end position="13"/>
    </location>
</feature>
<keyword evidence="3" id="KW-1133">Transmembrane helix</keyword>
<evidence type="ECO:0000313" key="4">
    <source>
        <dbReference type="EMBL" id="ADV63197.1"/>
    </source>
</evidence>
<dbReference type="eggNOG" id="COG5185">
    <property type="taxonomic scope" value="Bacteria"/>
</dbReference>
<gene>
    <name evidence="4" type="ordered locus">Isop_2627</name>
</gene>
<organism evidence="4 5">
    <name type="scientific">Isosphaera pallida (strain ATCC 43644 / DSM 9630 / IS1B)</name>
    <dbReference type="NCBI Taxonomy" id="575540"/>
    <lineage>
        <taxon>Bacteria</taxon>
        <taxon>Pseudomonadati</taxon>
        <taxon>Planctomycetota</taxon>
        <taxon>Planctomycetia</taxon>
        <taxon>Isosphaerales</taxon>
        <taxon>Isosphaeraceae</taxon>
        <taxon>Isosphaera</taxon>
    </lineage>
</organism>
<keyword evidence="5" id="KW-1185">Reference proteome</keyword>
<proteinExistence type="predicted"/>
<name>E8QZ55_ISOPI</name>
<dbReference type="KEGG" id="ipa:Isop_2627"/>
<evidence type="ECO:0000256" key="3">
    <source>
        <dbReference type="SAM" id="Phobius"/>
    </source>
</evidence>
<feature type="transmembrane region" description="Helical" evidence="3">
    <location>
        <begin position="255"/>
        <end position="272"/>
    </location>
</feature>